<dbReference type="NCBIfam" id="TIGR00671">
    <property type="entry name" value="baf"/>
    <property type="match status" value="1"/>
</dbReference>
<evidence type="ECO:0000256" key="2">
    <source>
        <dbReference type="ARBA" id="ARBA00001958"/>
    </source>
</evidence>
<evidence type="ECO:0000256" key="6">
    <source>
        <dbReference type="ARBA" id="ARBA00012102"/>
    </source>
</evidence>
<dbReference type="PANTHER" id="PTHR34265:SF1">
    <property type="entry name" value="TYPE III PANTOTHENATE KINASE"/>
    <property type="match status" value="1"/>
</dbReference>
<evidence type="ECO:0000256" key="11">
    <source>
        <dbReference type="ARBA" id="ARBA00022840"/>
    </source>
</evidence>
<comment type="similarity">
    <text evidence="14 16">Belongs to the type III pantothenate kinase family.</text>
</comment>
<keyword evidence="9 16" id="KW-0547">Nucleotide-binding</keyword>
<feature type="binding site" evidence="16">
    <location>
        <position position="114"/>
    </location>
    <ligand>
        <name>K(+)</name>
        <dbReference type="ChEBI" id="CHEBI:29103"/>
    </ligand>
</feature>
<dbReference type="Pfam" id="PF03309">
    <property type="entry name" value="Pan_kinase"/>
    <property type="match status" value="1"/>
</dbReference>
<evidence type="ECO:0000256" key="14">
    <source>
        <dbReference type="ARBA" id="ARBA00038036"/>
    </source>
</evidence>
<dbReference type="RefSeq" id="WP_126159322.1">
    <property type="nucleotide sequence ID" value="NZ_RQXW01000014.1"/>
</dbReference>
<dbReference type="GO" id="GO:0005524">
    <property type="term" value="F:ATP binding"/>
    <property type="evidence" value="ECO:0007669"/>
    <property type="project" value="UniProtKB-UniRule"/>
</dbReference>
<evidence type="ECO:0000256" key="13">
    <source>
        <dbReference type="ARBA" id="ARBA00022993"/>
    </source>
</evidence>
<comment type="subcellular location">
    <subcellularLocation>
        <location evidence="3 16">Cytoplasm</location>
    </subcellularLocation>
</comment>
<feature type="binding site" evidence="16">
    <location>
        <position position="85"/>
    </location>
    <ligand>
        <name>substrate</name>
    </ligand>
</feature>
<organism evidence="17 18">
    <name type="scientific">Amphritea opalescens</name>
    <dbReference type="NCBI Taxonomy" id="2490544"/>
    <lineage>
        <taxon>Bacteria</taxon>
        <taxon>Pseudomonadati</taxon>
        <taxon>Pseudomonadota</taxon>
        <taxon>Gammaproteobacteria</taxon>
        <taxon>Oceanospirillales</taxon>
        <taxon>Oceanospirillaceae</taxon>
        <taxon>Amphritea</taxon>
    </lineage>
</organism>
<evidence type="ECO:0000256" key="16">
    <source>
        <dbReference type="HAMAP-Rule" id="MF_01274"/>
    </source>
</evidence>
<evidence type="ECO:0000256" key="15">
    <source>
        <dbReference type="ARBA" id="ARBA00040883"/>
    </source>
</evidence>
<evidence type="ECO:0000256" key="4">
    <source>
        <dbReference type="ARBA" id="ARBA00005225"/>
    </source>
</evidence>
<reference evidence="17 18" key="1">
    <citation type="submission" date="2018-11" db="EMBL/GenBank/DDBJ databases">
        <title>The draft genome sequence of Amphritea opalescens ANRC-JH13T.</title>
        <authorList>
            <person name="Fang Z."/>
            <person name="Zhang Y."/>
            <person name="Han X."/>
        </authorList>
    </citation>
    <scope>NUCLEOTIDE SEQUENCE [LARGE SCALE GENOMIC DNA]</scope>
    <source>
        <strain evidence="17 18">ANRC-JH13</strain>
    </source>
</reference>
<dbReference type="GO" id="GO:0005737">
    <property type="term" value="C:cytoplasm"/>
    <property type="evidence" value="ECO:0007669"/>
    <property type="project" value="UniProtKB-SubCell"/>
</dbReference>
<comment type="catalytic activity">
    <reaction evidence="1 16">
        <text>(R)-pantothenate + ATP = (R)-4'-phosphopantothenate + ADP + H(+)</text>
        <dbReference type="Rhea" id="RHEA:16373"/>
        <dbReference type="ChEBI" id="CHEBI:10986"/>
        <dbReference type="ChEBI" id="CHEBI:15378"/>
        <dbReference type="ChEBI" id="CHEBI:29032"/>
        <dbReference type="ChEBI" id="CHEBI:30616"/>
        <dbReference type="ChEBI" id="CHEBI:456216"/>
        <dbReference type="EC" id="2.7.1.33"/>
    </reaction>
</comment>
<dbReference type="AlphaFoldDB" id="A0A430KNF7"/>
<evidence type="ECO:0000313" key="17">
    <source>
        <dbReference type="EMBL" id="RTE64996.1"/>
    </source>
</evidence>
<gene>
    <name evidence="16" type="primary">coaX</name>
    <name evidence="17" type="ORF">EH243_14100</name>
</gene>
<dbReference type="CDD" id="cd24015">
    <property type="entry name" value="ASKHA_NBD_PanK-III"/>
    <property type="match status" value="1"/>
</dbReference>
<keyword evidence="13 16" id="KW-0173">Coenzyme A biosynthesis</keyword>
<dbReference type="SUPFAM" id="SSF53067">
    <property type="entry name" value="Actin-like ATPase domain"/>
    <property type="match status" value="2"/>
</dbReference>
<protein>
    <recommendedName>
        <fullName evidence="15 16">Type III pantothenate kinase</fullName>
        <ecNumber evidence="6 16">2.7.1.33</ecNumber>
    </recommendedName>
    <alternativeName>
        <fullName evidence="16">PanK-III</fullName>
    </alternativeName>
    <alternativeName>
        <fullName evidence="16">Pantothenic acid kinase</fullName>
    </alternativeName>
</protein>
<keyword evidence="18" id="KW-1185">Reference proteome</keyword>
<keyword evidence="10 16" id="KW-0418">Kinase</keyword>
<dbReference type="InterPro" id="IPR043129">
    <property type="entry name" value="ATPase_NBD"/>
</dbReference>
<comment type="caution">
    <text evidence="17">The sequence shown here is derived from an EMBL/GenBank/DDBJ whole genome shotgun (WGS) entry which is preliminary data.</text>
</comment>
<comment type="cofactor">
    <cofactor evidence="16">
        <name>NH4(+)</name>
        <dbReference type="ChEBI" id="CHEBI:28938"/>
    </cofactor>
    <cofactor evidence="16">
        <name>K(+)</name>
        <dbReference type="ChEBI" id="CHEBI:29103"/>
    </cofactor>
    <text evidence="16">A monovalent cation. Ammonium or potassium.</text>
</comment>
<dbReference type="InterPro" id="IPR004619">
    <property type="entry name" value="Type_III_PanK"/>
</dbReference>
<dbReference type="GO" id="GO:0004594">
    <property type="term" value="F:pantothenate kinase activity"/>
    <property type="evidence" value="ECO:0007669"/>
    <property type="project" value="UniProtKB-UniRule"/>
</dbReference>
<evidence type="ECO:0000256" key="10">
    <source>
        <dbReference type="ARBA" id="ARBA00022777"/>
    </source>
</evidence>
<comment type="function">
    <text evidence="16">Catalyzes the phosphorylation of pantothenate (Pan), the first step in CoA biosynthesis.</text>
</comment>
<dbReference type="HAMAP" id="MF_01274">
    <property type="entry name" value="Pantothen_kinase_3"/>
    <property type="match status" value="1"/>
</dbReference>
<sequence length="233" mass="25033">MSVLDLDAGNTFIKWRMAGSELRGRLRHSELTIAQWPSDVERVRVSSVAGEQVNQALHQFVSQRWQVQPEFAVTQAAACGVSNSYSDPSRMGVDRWLALLSAWQQEQGACWVVDCGSAITVEQLSGNGQHLGGYIIPGLQLMGRSLLMNTAEVIVDQTIAGFDATPGVNTSEAVHHGVNLLLESLAEKVMRKAAGQPVYVTGGDGELFCSLVEGATWCPDLVLDGLPLALGAE</sequence>
<dbReference type="OrthoDB" id="9781305at2"/>
<evidence type="ECO:0000256" key="8">
    <source>
        <dbReference type="ARBA" id="ARBA00022679"/>
    </source>
</evidence>
<feature type="binding site" evidence="16">
    <location>
        <begin position="92"/>
        <end position="95"/>
    </location>
    <ligand>
        <name>substrate</name>
    </ligand>
</feature>
<keyword evidence="11 16" id="KW-0067">ATP-binding</keyword>
<feature type="binding site" evidence="16">
    <location>
        <position position="170"/>
    </location>
    <ligand>
        <name>substrate</name>
    </ligand>
</feature>
<comment type="cofactor">
    <cofactor evidence="2">
        <name>K(+)</name>
        <dbReference type="ChEBI" id="CHEBI:29103"/>
    </cofactor>
</comment>
<dbReference type="EMBL" id="RQXW01000014">
    <property type="protein sequence ID" value="RTE64996.1"/>
    <property type="molecule type" value="Genomic_DNA"/>
</dbReference>
<dbReference type="UniPathway" id="UPA00241">
    <property type="reaction ID" value="UER00352"/>
</dbReference>
<keyword evidence="12 16" id="KW-0630">Potassium</keyword>
<keyword evidence="8 16" id="KW-0808">Transferase</keyword>
<name>A0A430KNF7_9GAMM</name>
<evidence type="ECO:0000313" key="18">
    <source>
        <dbReference type="Proteomes" id="UP000283087"/>
    </source>
</evidence>
<dbReference type="EC" id="2.7.1.33" evidence="6 16"/>
<dbReference type="PANTHER" id="PTHR34265">
    <property type="entry name" value="TYPE III PANTOTHENATE KINASE"/>
    <property type="match status" value="1"/>
</dbReference>
<feature type="active site" description="Proton acceptor" evidence="16">
    <location>
        <position position="94"/>
    </location>
</feature>
<evidence type="ECO:0000256" key="1">
    <source>
        <dbReference type="ARBA" id="ARBA00001206"/>
    </source>
</evidence>
<evidence type="ECO:0000256" key="9">
    <source>
        <dbReference type="ARBA" id="ARBA00022741"/>
    </source>
</evidence>
<dbReference type="GO" id="GO:0015937">
    <property type="term" value="P:coenzyme A biosynthetic process"/>
    <property type="evidence" value="ECO:0007669"/>
    <property type="project" value="UniProtKB-UniRule"/>
</dbReference>
<evidence type="ECO:0000256" key="3">
    <source>
        <dbReference type="ARBA" id="ARBA00004496"/>
    </source>
</evidence>
<evidence type="ECO:0000256" key="12">
    <source>
        <dbReference type="ARBA" id="ARBA00022958"/>
    </source>
</evidence>
<comment type="pathway">
    <text evidence="4 16">Cofactor biosynthesis; coenzyme A biosynthesis; CoA from (R)-pantothenate: step 1/5.</text>
</comment>
<dbReference type="Proteomes" id="UP000283087">
    <property type="component" value="Unassembled WGS sequence"/>
</dbReference>
<comment type="subunit">
    <text evidence="5 16">Homodimer.</text>
</comment>
<keyword evidence="16" id="KW-0479">Metal-binding</keyword>
<keyword evidence="7 16" id="KW-0963">Cytoplasm</keyword>
<dbReference type="Gene3D" id="3.30.420.40">
    <property type="match status" value="2"/>
</dbReference>
<dbReference type="GO" id="GO:0046872">
    <property type="term" value="F:metal ion binding"/>
    <property type="evidence" value="ECO:0007669"/>
    <property type="project" value="UniProtKB-KW"/>
</dbReference>
<accession>A0A430KNF7</accession>
<evidence type="ECO:0000256" key="7">
    <source>
        <dbReference type="ARBA" id="ARBA00022490"/>
    </source>
</evidence>
<feature type="binding site" evidence="16">
    <location>
        <begin position="7"/>
        <end position="14"/>
    </location>
    <ligand>
        <name>ATP</name>
        <dbReference type="ChEBI" id="CHEBI:30616"/>
    </ligand>
</feature>
<feature type="binding site" evidence="16">
    <location>
        <position position="117"/>
    </location>
    <ligand>
        <name>ATP</name>
        <dbReference type="ChEBI" id="CHEBI:30616"/>
    </ligand>
</feature>
<evidence type="ECO:0000256" key="5">
    <source>
        <dbReference type="ARBA" id="ARBA00011738"/>
    </source>
</evidence>
<proteinExistence type="inferred from homology"/>